<dbReference type="PANTHER" id="PTHR43078:SF6">
    <property type="entry name" value="UDP-GLUCURONIC ACID DECARBOXYLASE 1"/>
    <property type="match status" value="1"/>
</dbReference>
<dbReference type="InterPro" id="IPR001509">
    <property type="entry name" value="Epimerase_deHydtase"/>
</dbReference>
<sequence length="331" mass="35823">MNILITGGAGFIGSNLSEFHINRGDTVVAVDDLSTGRKENLAALIGQECFSFVKADLLSWTDLAAEVTKADRIYHLAAVVGMFRVLKESVAVTRINVGATERVLEAAANGPNNPQIIIASSSSVYGHSSDQLALSEGIDLAFSIERGGLTGYALSKLTNEIQAQAYHEQCGIKVVIPRLFNVVGPHQSGNYGFVIPRFIQQALDGVPLTVFGDGSQIRSFCDVRDTMAALDKLAAIGDDPGEVQNGEVVNVGNTREISILELAKLVIARAGSSSTIQFVPFDQAYGEHFDHITQRKPIVEKLERLTGFSPQWTLEETIDDLLKHIRQEATL</sequence>
<evidence type="ECO:0000313" key="7">
    <source>
        <dbReference type="Proteomes" id="UP000239907"/>
    </source>
</evidence>
<dbReference type="EMBL" id="MQWA01000001">
    <property type="protein sequence ID" value="PQJ29919.1"/>
    <property type="molecule type" value="Genomic_DNA"/>
</dbReference>
<dbReference type="InterPro" id="IPR036291">
    <property type="entry name" value="NAD(P)-bd_dom_sf"/>
</dbReference>
<evidence type="ECO:0000256" key="3">
    <source>
        <dbReference type="ARBA" id="ARBA00023027"/>
    </source>
</evidence>
<keyword evidence="2" id="KW-0210">Decarboxylase</keyword>
<keyword evidence="4" id="KW-0456">Lyase</keyword>
<dbReference type="Gene3D" id="3.40.50.720">
    <property type="entry name" value="NAD(P)-binding Rossmann-like Domain"/>
    <property type="match status" value="1"/>
</dbReference>
<dbReference type="RefSeq" id="WP_105044433.1">
    <property type="nucleotide sequence ID" value="NZ_MQWA01000001.1"/>
</dbReference>
<dbReference type="Proteomes" id="UP000239907">
    <property type="component" value="Unassembled WGS sequence"/>
</dbReference>
<protein>
    <recommendedName>
        <fullName evidence="5">NAD-dependent epimerase/dehydratase domain-containing protein</fullName>
    </recommendedName>
</protein>
<evidence type="ECO:0000256" key="4">
    <source>
        <dbReference type="ARBA" id="ARBA00023239"/>
    </source>
</evidence>
<organism evidence="6 7">
    <name type="scientific">Rubritalea profundi</name>
    <dbReference type="NCBI Taxonomy" id="1658618"/>
    <lineage>
        <taxon>Bacteria</taxon>
        <taxon>Pseudomonadati</taxon>
        <taxon>Verrucomicrobiota</taxon>
        <taxon>Verrucomicrobiia</taxon>
        <taxon>Verrucomicrobiales</taxon>
        <taxon>Rubritaleaceae</taxon>
        <taxon>Rubritalea</taxon>
    </lineage>
</organism>
<dbReference type="GO" id="GO:0005737">
    <property type="term" value="C:cytoplasm"/>
    <property type="evidence" value="ECO:0007669"/>
    <property type="project" value="TreeGrafter"/>
</dbReference>
<evidence type="ECO:0000256" key="2">
    <source>
        <dbReference type="ARBA" id="ARBA00022793"/>
    </source>
</evidence>
<name>A0A2S7U4I0_9BACT</name>
<dbReference type="SUPFAM" id="SSF51735">
    <property type="entry name" value="NAD(P)-binding Rossmann-fold domains"/>
    <property type="match status" value="1"/>
</dbReference>
<dbReference type="GO" id="GO:0048040">
    <property type="term" value="F:UDP-glucuronate decarboxylase activity"/>
    <property type="evidence" value="ECO:0007669"/>
    <property type="project" value="TreeGrafter"/>
</dbReference>
<comment type="cofactor">
    <cofactor evidence="1">
        <name>NAD(+)</name>
        <dbReference type="ChEBI" id="CHEBI:57540"/>
    </cofactor>
</comment>
<keyword evidence="7" id="KW-1185">Reference proteome</keyword>
<dbReference type="AlphaFoldDB" id="A0A2S7U4I0"/>
<dbReference type="OrthoDB" id="258549at2"/>
<gene>
    <name evidence="6" type="ORF">BSZ32_16475</name>
</gene>
<dbReference type="InterPro" id="IPR044516">
    <property type="entry name" value="UXS-like"/>
</dbReference>
<feature type="domain" description="NAD-dependent epimerase/dehydratase" evidence="5">
    <location>
        <begin position="3"/>
        <end position="252"/>
    </location>
</feature>
<evidence type="ECO:0000259" key="5">
    <source>
        <dbReference type="Pfam" id="PF01370"/>
    </source>
</evidence>
<dbReference type="Pfam" id="PF01370">
    <property type="entry name" value="Epimerase"/>
    <property type="match status" value="1"/>
</dbReference>
<keyword evidence="3" id="KW-0520">NAD</keyword>
<evidence type="ECO:0000256" key="1">
    <source>
        <dbReference type="ARBA" id="ARBA00001911"/>
    </source>
</evidence>
<dbReference type="PANTHER" id="PTHR43078">
    <property type="entry name" value="UDP-GLUCURONIC ACID DECARBOXYLASE-RELATED"/>
    <property type="match status" value="1"/>
</dbReference>
<accession>A0A2S7U4I0</accession>
<comment type="caution">
    <text evidence="6">The sequence shown here is derived from an EMBL/GenBank/DDBJ whole genome shotgun (WGS) entry which is preliminary data.</text>
</comment>
<dbReference type="GO" id="GO:0070403">
    <property type="term" value="F:NAD+ binding"/>
    <property type="evidence" value="ECO:0007669"/>
    <property type="project" value="InterPro"/>
</dbReference>
<evidence type="ECO:0000313" key="6">
    <source>
        <dbReference type="EMBL" id="PQJ29919.1"/>
    </source>
</evidence>
<proteinExistence type="predicted"/>
<reference evidence="6 7" key="1">
    <citation type="submission" date="2016-12" db="EMBL/GenBank/DDBJ databases">
        <title>Study of bacterial adaptation to deep sea.</title>
        <authorList>
            <person name="Song J."/>
            <person name="Yoshizawa S."/>
            <person name="Kogure K."/>
        </authorList>
    </citation>
    <scope>NUCLEOTIDE SEQUENCE [LARGE SCALE GENOMIC DNA]</scope>
    <source>
        <strain evidence="6 7">SAORIC-165</strain>
    </source>
</reference>
<dbReference type="GO" id="GO:0042732">
    <property type="term" value="P:D-xylose metabolic process"/>
    <property type="evidence" value="ECO:0007669"/>
    <property type="project" value="InterPro"/>
</dbReference>